<dbReference type="GO" id="GO:0003677">
    <property type="term" value="F:DNA binding"/>
    <property type="evidence" value="ECO:0007669"/>
    <property type="project" value="UniProtKB-KW"/>
</dbReference>
<comment type="caution">
    <text evidence="8">The sequence shown here is derived from an EMBL/GenBank/DDBJ whole genome shotgun (WGS) entry which is preliminary data.</text>
</comment>
<evidence type="ECO:0000256" key="5">
    <source>
        <dbReference type="ARBA" id="ARBA00023136"/>
    </source>
</evidence>
<organism evidence="8 9">
    <name type="scientific">Variovorax rhizosphaerae</name>
    <dbReference type="NCBI Taxonomy" id="1836200"/>
    <lineage>
        <taxon>Bacteria</taxon>
        <taxon>Pseudomonadati</taxon>
        <taxon>Pseudomonadota</taxon>
        <taxon>Betaproteobacteria</taxon>
        <taxon>Burkholderiales</taxon>
        <taxon>Comamonadaceae</taxon>
        <taxon>Variovorax</taxon>
    </lineage>
</organism>
<dbReference type="RefSeq" id="WP_340348050.1">
    <property type="nucleotide sequence ID" value="NZ_JBBKZT010000032.1"/>
</dbReference>
<dbReference type="InterPro" id="IPR019476">
    <property type="entry name" value="T4SS_TraD_DNA-bd"/>
</dbReference>
<dbReference type="PANTHER" id="PTHR37937">
    <property type="entry name" value="CONJUGATIVE TRANSFER: DNA TRANSPORT"/>
    <property type="match status" value="1"/>
</dbReference>
<dbReference type="Proteomes" id="UP001385892">
    <property type="component" value="Unassembled WGS sequence"/>
</dbReference>
<comment type="subcellular location">
    <subcellularLocation>
        <location evidence="1">Cell membrane</location>
        <topology evidence="1">Multi-pass membrane protein</topology>
    </subcellularLocation>
</comment>
<name>A0ABU8WX95_9BURK</name>
<gene>
    <name evidence="8" type="ORF">WKW82_36380</name>
</gene>
<dbReference type="PANTHER" id="PTHR37937:SF1">
    <property type="entry name" value="CONJUGATIVE TRANSFER: DNA TRANSPORT"/>
    <property type="match status" value="1"/>
</dbReference>
<accession>A0ABU8WX95</accession>
<evidence type="ECO:0000259" key="7">
    <source>
        <dbReference type="Pfam" id="PF10412"/>
    </source>
</evidence>
<dbReference type="Pfam" id="PF10412">
    <property type="entry name" value="TrwB_AAD_bind"/>
    <property type="match status" value="1"/>
</dbReference>
<proteinExistence type="predicted"/>
<keyword evidence="5 6" id="KW-0472">Membrane</keyword>
<evidence type="ECO:0000256" key="4">
    <source>
        <dbReference type="ARBA" id="ARBA00022989"/>
    </source>
</evidence>
<keyword evidence="8" id="KW-0238">DNA-binding</keyword>
<keyword evidence="3 6" id="KW-0812">Transmembrane</keyword>
<keyword evidence="4 6" id="KW-1133">Transmembrane helix</keyword>
<dbReference type="InterPro" id="IPR051539">
    <property type="entry name" value="T4SS-coupling_protein"/>
</dbReference>
<feature type="transmembrane region" description="Helical" evidence="6">
    <location>
        <begin position="12"/>
        <end position="36"/>
    </location>
</feature>
<evidence type="ECO:0000313" key="8">
    <source>
        <dbReference type="EMBL" id="MEJ8852156.1"/>
    </source>
</evidence>
<evidence type="ECO:0000256" key="3">
    <source>
        <dbReference type="ARBA" id="ARBA00022692"/>
    </source>
</evidence>
<dbReference type="CDD" id="cd01127">
    <property type="entry name" value="TrwB_TraG_TraD_VirD4"/>
    <property type="match status" value="1"/>
</dbReference>
<sequence>MFVNHRTPDNTLRSWLALGVLVAVIAGWIANVALYYQLPATLFAKGLWYAAKETPFLPILWIGPFVGLALGILVFAVCANRYANHYGGSVFVTRLRGPKMVGQKVLATQTRSGKSQLVFAGIPIPKDVENTQFFVGGSTGTGKSVCISDYIESAVGRGDRIVCVDPDGASMRYFFRPGDVILNPFDKRSQGWSIFNEIRTSFDCEQYAISLIPRSPSTEQETWNSMGRTIVSETLTVLLRQGAGSTEQLVHWLTTASNDDLKALLAGTPAAGCFHGAPDTLASIRTVLTQYITPHKYLPSGDFSFRDWLDRGQGSLWITWREDMLQALKPLISCWVDVTCASVLSMPEEPGRRMHLVCDELDSLEKLNYIIDAATKGRKKGLRIMPGVQSLAQLNDTYGKDDALTLRNCFRSAFLCGIGELDTYTAEEFSRGLGEHTVLRRAPSVSVGTAGGKGTLSHRQDTERLVSPAEFHLLPNLTGYVKLAGNYPIARVTMKYKARRVIVAPMIMADGFHDRPQARNLLFTAPQGVKAASSPTAASHQSSRVLTS</sequence>
<evidence type="ECO:0000256" key="1">
    <source>
        <dbReference type="ARBA" id="ARBA00004651"/>
    </source>
</evidence>
<protein>
    <submittedName>
        <fullName evidence="8">Type IV secretion system DNA-binding domain-containing protein</fullName>
    </submittedName>
</protein>
<feature type="domain" description="Type IV secretion system coupling protein TraD DNA-binding" evidence="7">
    <location>
        <begin position="117"/>
        <end position="495"/>
    </location>
</feature>
<dbReference type="Gene3D" id="3.40.50.300">
    <property type="entry name" value="P-loop containing nucleotide triphosphate hydrolases"/>
    <property type="match status" value="2"/>
</dbReference>
<feature type="transmembrane region" description="Helical" evidence="6">
    <location>
        <begin position="56"/>
        <end position="79"/>
    </location>
</feature>
<evidence type="ECO:0000256" key="2">
    <source>
        <dbReference type="ARBA" id="ARBA00022475"/>
    </source>
</evidence>
<dbReference type="EMBL" id="JBBKZT010000032">
    <property type="protein sequence ID" value="MEJ8852156.1"/>
    <property type="molecule type" value="Genomic_DNA"/>
</dbReference>
<dbReference type="InterPro" id="IPR027417">
    <property type="entry name" value="P-loop_NTPase"/>
</dbReference>
<reference evidence="8 9" key="1">
    <citation type="submission" date="2024-03" db="EMBL/GenBank/DDBJ databases">
        <title>Novel species of the genus Variovorax.</title>
        <authorList>
            <person name="Liu Q."/>
            <person name="Xin Y.-H."/>
        </authorList>
    </citation>
    <scope>NUCLEOTIDE SEQUENCE [LARGE SCALE GENOMIC DNA]</scope>
    <source>
        <strain evidence="8 9">KACC 18900</strain>
    </source>
</reference>
<keyword evidence="2" id="KW-1003">Cell membrane</keyword>
<keyword evidence="9" id="KW-1185">Reference proteome</keyword>
<evidence type="ECO:0000313" key="9">
    <source>
        <dbReference type="Proteomes" id="UP001385892"/>
    </source>
</evidence>
<dbReference type="SUPFAM" id="SSF52540">
    <property type="entry name" value="P-loop containing nucleoside triphosphate hydrolases"/>
    <property type="match status" value="1"/>
</dbReference>
<evidence type="ECO:0000256" key="6">
    <source>
        <dbReference type="SAM" id="Phobius"/>
    </source>
</evidence>